<keyword evidence="8" id="KW-1133">Transmembrane helix</keyword>
<comment type="caution">
    <text evidence="10">The sequence shown here is derived from an EMBL/GenBank/DDBJ whole genome shotgun (WGS) entry which is preliminary data.</text>
</comment>
<keyword evidence="5" id="KW-0804">Transcription</keyword>
<evidence type="ECO:0000256" key="5">
    <source>
        <dbReference type="ARBA" id="ARBA00023163"/>
    </source>
</evidence>
<dbReference type="PANTHER" id="PTHR47784">
    <property type="entry name" value="STEROL UPTAKE CONTROL PROTEIN 2"/>
    <property type="match status" value="1"/>
</dbReference>
<dbReference type="AlphaFoldDB" id="A0A2B7WWS5"/>
<evidence type="ECO:0000256" key="2">
    <source>
        <dbReference type="ARBA" id="ARBA00022801"/>
    </source>
</evidence>
<keyword evidence="11" id="KW-1185">Reference proteome</keyword>
<sequence>MENRRHARKSRTGCFNCKSRKIKCSEAKPACDACQGRSLCCIYPSKAQIQNRRRKIPRRNDDVISQLTLVPPGATPGLFRAADFQHFHHFLMVAYPHLPFDSAGAWTCEIPQLAHQYEPLLHAVISLGASHFGLITSEVAETSDAVLHRGLALNGLRTMMAKGHYSNIELDVMLGICYSLTLQSGYMKDCLNDFVTMIRGCALITEQIMMRDVPSSVFCLNPENHVQTMLQALQNAPSLDSELLDEGVRSIRAFGYLLKQGSQRRFHHALLQTLLDLQISGLAGYLSFPKVYIVLFTMDEASFRGFMADNNHLTGILFAYFAALLVLMQPYLAHEIPERLSMYQIFGATHGWLDSIHHRLPVSMRGYIKWPFGITRAFQLNHRALGKDVWVDPLGVNLCE</sequence>
<keyword evidence="3" id="KW-0805">Transcription regulation</keyword>
<dbReference type="PROSITE" id="PS00463">
    <property type="entry name" value="ZN2_CY6_FUNGAL_1"/>
    <property type="match status" value="1"/>
</dbReference>
<feature type="transmembrane region" description="Helical" evidence="8">
    <location>
        <begin position="269"/>
        <end position="293"/>
    </location>
</feature>
<dbReference type="OrthoDB" id="4181338at2759"/>
<dbReference type="EMBL" id="PDNB01000174">
    <property type="protein sequence ID" value="PGH01246.1"/>
    <property type="molecule type" value="Genomic_DNA"/>
</dbReference>
<keyword evidence="7" id="KW-0326">Glycosidase</keyword>
<evidence type="ECO:0000313" key="10">
    <source>
        <dbReference type="EMBL" id="PGH01246.1"/>
    </source>
</evidence>
<dbReference type="GO" id="GO:0001228">
    <property type="term" value="F:DNA-binding transcription activator activity, RNA polymerase II-specific"/>
    <property type="evidence" value="ECO:0007669"/>
    <property type="project" value="TreeGrafter"/>
</dbReference>
<dbReference type="CDD" id="cd00067">
    <property type="entry name" value="GAL4"/>
    <property type="match status" value="1"/>
</dbReference>
<dbReference type="GO" id="GO:0016798">
    <property type="term" value="F:hydrolase activity, acting on glycosyl bonds"/>
    <property type="evidence" value="ECO:0007669"/>
    <property type="project" value="UniProtKB-KW"/>
</dbReference>
<evidence type="ECO:0000256" key="7">
    <source>
        <dbReference type="ARBA" id="ARBA00023295"/>
    </source>
</evidence>
<name>A0A2B7WWS5_9EURO</name>
<gene>
    <name evidence="10" type="ORF">AJ79_07978</name>
</gene>
<keyword evidence="8" id="KW-0812">Transmembrane</keyword>
<dbReference type="STRING" id="1447875.A0A2B7WWS5"/>
<evidence type="ECO:0000256" key="6">
    <source>
        <dbReference type="ARBA" id="ARBA00023242"/>
    </source>
</evidence>
<evidence type="ECO:0000256" key="3">
    <source>
        <dbReference type="ARBA" id="ARBA00023015"/>
    </source>
</evidence>
<dbReference type="InterPro" id="IPR004035">
    <property type="entry name" value="Endouclease-III_FeS-bd_BS"/>
</dbReference>
<evidence type="ECO:0000259" key="9">
    <source>
        <dbReference type="PROSITE" id="PS50048"/>
    </source>
</evidence>
<proteinExistence type="inferred from homology"/>
<keyword evidence="2" id="KW-0378">Hydrolase</keyword>
<protein>
    <recommendedName>
        <fullName evidence="9">Zn(2)-C6 fungal-type domain-containing protein</fullName>
    </recommendedName>
</protein>
<dbReference type="InterPro" id="IPR036864">
    <property type="entry name" value="Zn2-C6_fun-type_DNA-bd_sf"/>
</dbReference>
<dbReference type="PROSITE" id="PS00764">
    <property type="entry name" value="ENDONUCLEASE_III_1"/>
    <property type="match status" value="1"/>
</dbReference>
<dbReference type="PRINTS" id="PR00755">
    <property type="entry name" value="AFLATOXINBRP"/>
</dbReference>
<feature type="transmembrane region" description="Helical" evidence="8">
    <location>
        <begin position="313"/>
        <end position="333"/>
    </location>
</feature>
<keyword evidence="4" id="KW-0238">DNA-binding</keyword>
<keyword evidence="8" id="KW-0472">Membrane</keyword>
<dbReference type="SUPFAM" id="SSF57701">
    <property type="entry name" value="Zn2/Cys6 DNA-binding domain"/>
    <property type="match status" value="1"/>
</dbReference>
<dbReference type="InterPro" id="IPR053157">
    <property type="entry name" value="Sterol_Uptake_Regulator"/>
</dbReference>
<dbReference type="Gene3D" id="4.10.240.10">
    <property type="entry name" value="Zn(2)-C6 fungal-type DNA-binding domain"/>
    <property type="match status" value="1"/>
</dbReference>
<organism evidence="10 11">
    <name type="scientific">Helicocarpus griseus UAMH5409</name>
    <dbReference type="NCBI Taxonomy" id="1447875"/>
    <lineage>
        <taxon>Eukaryota</taxon>
        <taxon>Fungi</taxon>
        <taxon>Dikarya</taxon>
        <taxon>Ascomycota</taxon>
        <taxon>Pezizomycotina</taxon>
        <taxon>Eurotiomycetes</taxon>
        <taxon>Eurotiomycetidae</taxon>
        <taxon>Onygenales</taxon>
        <taxon>Ajellomycetaceae</taxon>
        <taxon>Helicocarpus</taxon>
    </lineage>
</organism>
<evidence type="ECO:0000256" key="1">
    <source>
        <dbReference type="ARBA" id="ARBA00008343"/>
    </source>
</evidence>
<comment type="similarity">
    <text evidence="1">Belongs to the Nth/MutY family.</text>
</comment>
<dbReference type="GO" id="GO:0008270">
    <property type="term" value="F:zinc ion binding"/>
    <property type="evidence" value="ECO:0007669"/>
    <property type="project" value="InterPro"/>
</dbReference>
<evidence type="ECO:0000256" key="8">
    <source>
        <dbReference type="SAM" id="Phobius"/>
    </source>
</evidence>
<evidence type="ECO:0000256" key="4">
    <source>
        <dbReference type="ARBA" id="ARBA00023125"/>
    </source>
</evidence>
<feature type="domain" description="Zn(2)-C6 fungal-type" evidence="9">
    <location>
        <begin position="13"/>
        <end position="43"/>
    </location>
</feature>
<dbReference type="SMART" id="SM00066">
    <property type="entry name" value="GAL4"/>
    <property type="match status" value="1"/>
</dbReference>
<dbReference type="PANTHER" id="PTHR47784:SF7">
    <property type="entry name" value="ZN(II)2CYS6 TRANSCRIPTION FACTOR (EUROFUNG)"/>
    <property type="match status" value="1"/>
</dbReference>
<dbReference type="Proteomes" id="UP000223968">
    <property type="component" value="Unassembled WGS sequence"/>
</dbReference>
<dbReference type="GO" id="GO:0003677">
    <property type="term" value="F:DNA binding"/>
    <property type="evidence" value="ECO:0007669"/>
    <property type="project" value="UniProtKB-KW"/>
</dbReference>
<accession>A0A2B7WWS5</accession>
<dbReference type="Pfam" id="PF00172">
    <property type="entry name" value="Zn_clus"/>
    <property type="match status" value="1"/>
</dbReference>
<keyword evidence="6" id="KW-0539">Nucleus</keyword>
<evidence type="ECO:0000313" key="11">
    <source>
        <dbReference type="Proteomes" id="UP000223968"/>
    </source>
</evidence>
<dbReference type="InterPro" id="IPR001138">
    <property type="entry name" value="Zn2Cys6_DnaBD"/>
</dbReference>
<reference evidence="10 11" key="1">
    <citation type="submission" date="2017-10" db="EMBL/GenBank/DDBJ databases">
        <title>Comparative genomics in systemic dimorphic fungi from Ajellomycetaceae.</title>
        <authorList>
            <person name="Munoz J.F."/>
            <person name="Mcewen J.G."/>
            <person name="Clay O.K."/>
            <person name="Cuomo C.A."/>
        </authorList>
    </citation>
    <scope>NUCLEOTIDE SEQUENCE [LARGE SCALE GENOMIC DNA]</scope>
    <source>
        <strain evidence="10 11">UAMH5409</strain>
    </source>
</reference>
<dbReference type="PROSITE" id="PS50048">
    <property type="entry name" value="ZN2_CY6_FUNGAL_2"/>
    <property type="match status" value="1"/>
</dbReference>